<organism evidence="16">
    <name type="scientific">Mycobacterium riyadhense</name>
    <dbReference type="NCBI Taxonomy" id="486698"/>
    <lineage>
        <taxon>Bacteria</taxon>
        <taxon>Bacillati</taxon>
        <taxon>Actinomycetota</taxon>
        <taxon>Actinomycetes</taxon>
        <taxon>Mycobacteriales</taxon>
        <taxon>Mycobacteriaceae</taxon>
        <taxon>Mycobacterium</taxon>
    </lineage>
</organism>
<name>A0A653ECB0_9MYCO</name>
<dbReference type="InterPro" id="IPR050980">
    <property type="entry name" value="2C_sensor_his_kinase"/>
</dbReference>
<dbReference type="GO" id="GO:0000160">
    <property type="term" value="P:phosphorelay signal transduction system"/>
    <property type="evidence" value="ECO:0007669"/>
    <property type="project" value="UniProtKB-KW"/>
</dbReference>
<feature type="transmembrane region" description="Helical" evidence="13">
    <location>
        <begin position="323"/>
        <end position="345"/>
    </location>
</feature>
<keyword evidence="8 16" id="KW-0418">Kinase</keyword>
<feature type="region of interest" description="Disordered" evidence="12">
    <location>
        <begin position="858"/>
        <end position="895"/>
    </location>
</feature>
<dbReference type="GO" id="GO:0004673">
    <property type="term" value="F:protein histidine kinase activity"/>
    <property type="evidence" value="ECO:0007669"/>
    <property type="project" value="UniProtKB-EC"/>
</dbReference>
<evidence type="ECO:0000259" key="15">
    <source>
        <dbReference type="SMART" id="SM00387"/>
    </source>
</evidence>
<dbReference type="InterPro" id="IPR003594">
    <property type="entry name" value="HATPase_dom"/>
</dbReference>
<feature type="region of interest" description="Disordered" evidence="12">
    <location>
        <begin position="641"/>
        <end position="818"/>
    </location>
</feature>
<evidence type="ECO:0000256" key="2">
    <source>
        <dbReference type="ARBA" id="ARBA00004370"/>
    </source>
</evidence>
<feature type="compositionally biased region" description="Polar residues" evidence="12">
    <location>
        <begin position="687"/>
        <end position="697"/>
    </location>
</feature>
<dbReference type="SUPFAM" id="SSF55874">
    <property type="entry name" value="ATPase domain of HSP90 chaperone/DNA topoisomerase II/histidine kinase"/>
    <property type="match status" value="1"/>
</dbReference>
<reference evidence="16" key="1">
    <citation type="submission" date="2019-05" db="EMBL/GenBank/DDBJ databases">
        <authorList>
            <person name="Naeem R."/>
            <person name="Antony C."/>
            <person name="Guan Q."/>
        </authorList>
    </citation>
    <scope>NUCLEOTIDE SEQUENCE</scope>
    <source>
        <strain evidence="16">2</strain>
    </source>
</reference>
<evidence type="ECO:0000256" key="5">
    <source>
        <dbReference type="ARBA" id="ARBA00022679"/>
    </source>
</evidence>
<evidence type="ECO:0000256" key="4">
    <source>
        <dbReference type="ARBA" id="ARBA00022553"/>
    </source>
</evidence>
<evidence type="ECO:0000256" key="9">
    <source>
        <dbReference type="ARBA" id="ARBA00022840"/>
    </source>
</evidence>
<feature type="domain" description="HAMP" evidence="14">
    <location>
        <begin position="342"/>
        <end position="408"/>
    </location>
</feature>
<dbReference type="InterPro" id="IPR036890">
    <property type="entry name" value="HATPase_C_sf"/>
</dbReference>
<accession>A0A653ECB0</accession>
<comment type="subcellular location">
    <subcellularLocation>
        <location evidence="2">Membrane</location>
    </subcellularLocation>
</comment>
<feature type="compositionally biased region" description="Basic and acidic residues" evidence="12">
    <location>
        <begin position="858"/>
        <end position="871"/>
    </location>
</feature>
<dbReference type="InterPro" id="IPR003660">
    <property type="entry name" value="HAMP_dom"/>
</dbReference>
<dbReference type="PANTHER" id="PTHR44936">
    <property type="entry name" value="SENSOR PROTEIN CREC"/>
    <property type="match status" value="1"/>
</dbReference>
<evidence type="ECO:0000256" key="12">
    <source>
        <dbReference type="SAM" id="MobiDB-lite"/>
    </source>
</evidence>
<dbReference type="Gene3D" id="6.10.340.10">
    <property type="match status" value="1"/>
</dbReference>
<keyword evidence="10 13" id="KW-1133">Transmembrane helix</keyword>
<dbReference type="SMART" id="SM00387">
    <property type="entry name" value="HATPase_c"/>
    <property type="match status" value="1"/>
</dbReference>
<keyword evidence="13" id="KW-0472">Membrane</keyword>
<evidence type="ECO:0000256" key="7">
    <source>
        <dbReference type="ARBA" id="ARBA00022741"/>
    </source>
</evidence>
<proteinExistence type="predicted"/>
<feature type="compositionally biased region" description="Low complexity" evidence="12">
    <location>
        <begin position="668"/>
        <end position="684"/>
    </location>
</feature>
<evidence type="ECO:0000256" key="3">
    <source>
        <dbReference type="ARBA" id="ARBA00012438"/>
    </source>
</evidence>
<evidence type="ECO:0000313" key="16">
    <source>
        <dbReference type="EMBL" id="VTO95129.1"/>
    </source>
</evidence>
<protein>
    <recommendedName>
        <fullName evidence="3">histidine kinase</fullName>
        <ecNumber evidence="3">2.7.13.3</ecNumber>
    </recommendedName>
</protein>
<feature type="compositionally biased region" description="Low complexity" evidence="12">
    <location>
        <begin position="10"/>
        <end position="24"/>
    </location>
</feature>
<dbReference type="Gene3D" id="3.30.565.10">
    <property type="entry name" value="Histidine kinase-like ATPase, C-terminal domain"/>
    <property type="match status" value="1"/>
</dbReference>
<keyword evidence="11" id="KW-0902">Two-component regulatory system</keyword>
<evidence type="ECO:0000259" key="14">
    <source>
        <dbReference type="SMART" id="SM00304"/>
    </source>
</evidence>
<evidence type="ECO:0000256" key="8">
    <source>
        <dbReference type="ARBA" id="ARBA00022777"/>
    </source>
</evidence>
<feature type="compositionally biased region" description="Pro residues" evidence="12">
    <location>
        <begin position="795"/>
        <end position="813"/>
    </location>
</feature>
<keyword evidence="9" id="KW-0067">ATP-binding</keyword>
<dbReference type="SMART" id="SM00304">
    <property type="entry name" value="HAMP"/>
    <property type="match status" value="1"/>
</dbReference>
<feature type="compositionally biased region" description="Low complexity" evidence="12">
    <location>
        <begin position="757"/>
        <end position="794"/>
    </location>
</feature>
<dbReference type="AlphaFoldDB" id="A0A653ECB0"/>
<feature type="region of interest" description="Disordered" evidence="12">
    <location>
        <begin position="1"/>
        <end position="35"/>
    </location>
</feature>
<evidence type="ECO:0000256" key="1">
    <source>
        <dbReference type="ARBA" id="ARBA00000085"/>
    </source>
</evidence>
<evidence type="ECO:0000256" key="11">
    <source>
        <dbReference type="ARBA" id="ARBA00023012"/>
    </source>
</evidence>
<sequence>MTMFARPTSPVAAVPPGMPAVQAPQPAPKRQKRPPAWSLRNWPVRWKVFAIALVPLILATAFGTLRVEGAWASSGELRLVAARADVIPAITKYMSALDVALLASSTGHDVEGAKKNFAARKYELQTRLANTDVIPDVRSGVNTLLNGGQALLDKVLANSIGLRDRVTTYAPLLLTAEEAINASVRVDSEQIRAQVQGLSRAVGARGQMTLQEILVTRGADLPEPQLRTSMITLAGTEPSTLFGMSEVLGVGSPDAKNLQQQMVARMAIMSDPASSLVDNPELLRSIGITKDIAEQIINDATTSVTKSVQSQATARRDAAIRDAVLALTAIAVALVIVLLVARALVGPLRVLRDGALKVAHTDLDGEIAQVRAGAEPVPEPLAVYTTEEIGQVAHAVDELHTQALLLAGDEARLRLLINDMFETMSRRSRSLVDQQLKLIDELERNEEDPKRLDSLFRLDHLAARLRRNSANLLVLAGAQISRDQREPVPLSTVISAAVSEVEDYRRVQIGGVADCTVIGAAAGGVIHLLAELVDNALSYSPPDTSVRVSAVRGSEGGVLLRIADAGLGMTDADRRIANMRLQSGGEVSPENARHMGLFVVGRLAARHGLRVGLRGPAAGESGTGTTAEVYLPLSVLVEGQEGQAAQEGQAGQAGQPPKPRGGVFIISPPKAKPAQPAGAPAAHARASDQNGSQTSGPPVTLLPRRNPGSSGITDVPDQPVEPQQRPKRELKTPWWEDGFQQEHKPAKAATDTSAFFARRPSAPAKPAPSAKPASHARSAPAAKPASHARSAPAAKPAPPARSAPAAKPAPKPSGPADDDVIYQRMLSEMMGDPHELAQIADLDWKSVWDRGWTAAAEAEDKPVDARTDHGLPVRTPGARLVPGAPQPTTGEPDRQ</sequence>
<dbReference type="EC" id="2.7.13.3" evidence="3"/>
<dbReference type="Pfam" id="PF02518">
    <property type="entry name" value="HATPase_c"/>
    <property type="match status" value="1"/>
</dbReference>
<dbReference type="GO" id="GO:0016020">
    <property type="term" value="C:membrane"/>
    <property type="evidence" value="ECO:0007669"/>
    <property type="project" value="UniProtKB-SubCell"/>
</dbReference>
<feature type="transmembrane region" description="Helical" evidence="13">
    <location>
        <begin position="44"/>
        <end position="65"/>
    </location>
</feature>
<evidence type="ECO:0000256" key="10">
    <source>
        <dbReference type="ARBA" id="ARBA00022989"/>
    </source>
</evidence>
<keyword evidence="4" id="KW-0597">Phosphoprotein</keyword>
<feature type="domain" description="Histidine kinase/HSP90-like ATPase" evidence="15">
    <location>
        <begin position="520"/>
        <end position="635"/>
    </location>
</feature>
<keyword evidence="7" id="KW-0547">Nucleotide-binding</keyword>
<evidence type="ECO:0000256" key="6">
    <source>
        <dbReference type="ARBA" id="ARBA00022692"/>
    </source>
</evidence>
<keyword evidence="6 13" id="KW-0812">Transmembrane</keyword>
<comment type="catalytic activity">
    <reaction evidence="1">
        <text>ATP + protein L-histidine = ADP + protein N-phospho-L-histidine.</text>
        <dbReference type="EC" id="2.7.13.3"/>
    </reaction>
</comment>
<dbReference type="PANTHER" id="PTHR44936:SF9">
    <property type="entry name" value="SENSOR PROTEIN CREC"/>
    <property type="match status" value="1"/>
</dbReference>
<feature type="compositionally biased region" description="Low complexity" evidence="12">
    <location>
        <begin position="641"/>
        <end position="655"/>
    </location>
</feature>
<dbReference type="GO" id="GO:0005524">
    <property type="term" value="F:ATP binding"/>
    <property type="evidence" value="ECO:0007669"/>
    <property type="project" value="UniProtKB-KW"/>
</dbReference>
<evidence type="ECO:0000256" key="13">
    <source>
        <dbReference type="SAM" id="Phobius"/>
    </source>
</evidence>
<dbReference type="EMBL" id="LR589064">
    <property type="protein sequence ID" value="VTO95129.1"/>
    <property type="molecule type" value="Genomic_DNA"/>
</dbReference>
<gene>
    <name evidence="16" type="ORF">BIN_B_00607</name>
</gene>
<keyword evidence="5" id="KW-0808">Transferase</keyword>